<reference evidence="5 6" key="1">
    <citation type="submission" date="2007-04" db="EMBL/GenBank/DDBJ databases">
        <authorList>
            <person name="Fulton L."/>
            <person name="Clifton S."/>
            <person name="Fulton B."/>
            <person name="Xu J."/>
            <person name="Minx P."/>
            <person name="Pepin K.H."/>
            <person name="Johnson M."/>
            <person name="Thiruvilangam P."/>
            <person name="Bhonagiri V."/>
            <person name="Nash W.E."/>
            <person name="Mardis E.R."/>
            <person name="Wilson R.K."/>
        </authorList>
    </citation>
    <scope>NUCLEOTIDE SEQUENCE [LARGE SCALE GENOMIC DNA]</scope>
    <source>
        <strain evidence="5 6">ATCC 29799</strain>
    </source>
</reference>
<dbReference type="PANTHER" id="PTHR40392:SF1">
    <property type="entry name" value="2-PHOSPHO-L-LACTATE GUANYLYLTRANSFERASE"/>
    <property type="match status" value="1"/>
</dbReference>
<evidence type="ECO:0000313" key="6">
    <source>
        <dbReference type="Proteomes" id="UP000003639"/>
    </source>
</evidence>
<evidence type="ECO:0000313" key="5">
    <source>
        <dbReference type="EMBL" id="EDM98470.1"/>
    </source>
</evidence>
<dbReference type="GO" id="GO:0005525">
    <property type="term" value="F:GTP binding"/>
    <property type="evidence" value="ECO:0007669"/>
    <property type="project" value="UniProtKB-KW"/>
</dbReference>
<dbReference type="InterPro" id="IPR029044">
    <property type="entry name" value="Nucleotide-diphossugar_trans"/>
</dbReference>
<sequence>MTPSPEGSITLTAFVIPVKRLFQAKTRLSGVCTPDERQSLCLEMLRHMLRTAGDCPLLDLSAVVSPDEHLRDLLSEEFPAVRFLPDPGDLNQAAMAASRTLAAEGFSTMLFALGDLPLLTAGELEQALLTGREHPMVLLPDRHGRGTNGMVLSPPDLLPAFSFGVDSLAAHTAAAAALGITPAVLRMPGFAWDVDTPDDLISVRSGVPLLQVGRK</sequence>
<comment type="caution">
    <text evidence="5">The sequence shown here is derived from an EMBL/GenBank/DDBJ whole genome shotgun (WGS) entry which is preliminary data.</text>
</comment>
<keyword evidence="3" id="KW-0547">Nucleotide-binding</keyword>
<keyword evidence="1 5" id="KW-0808">Transferase</keyword>
<dbReference type="SUPFAM" id="SSF53448">
    <property type="entry name" value="Nucleotide-diphospho-sugar transferases"/>
    <property type="match status" value="1"/>
</dbReference>
<keyword evidence="2 5" id="KW-0548">Nucleotidyltransferase</keyword>
<dbReference type="HAMAP" id="MF_02114">
    <property type="entry name" value="CofC"/>
    <property type="match status" value="1"/>
</dbReference>
<dbReference type="NCBIfam" id="TIGR03552">
    <property type="entry name" value="F420_cofC"/>
    <property type="match status" value="1"/>
</dbReference>
<protein>
    <submittedName>
        <fullName evidence="5">2-phospho-L-lactate guanylyltransferase CofC</fullName>
    </submittedName>
</protein>
<gene>
    <name evidence="5" type="ORF">BACCAP_03771</name>
</gene>
<evidence type="ECO:0000256" key="2">
    <source>
        <dbReference type="ARBA" id="ARBA00022695"/>
    </source>
</evidence>
<dbReference type="InterPro" id="IPR002835">
    <property type="entry name" value="CofC"/>
</dbReference>
<organism evidence="5 6">
    <name type="scientific">Pseudoflavonifractor capillosus ATCC 29799</name>
    <dbReference type="NCBI Taxonomy" id="411467"/>
    <lineage>
        <taxon>Bacteria</taxon>
        <taxon>Bacillati</taxon>
        <taxon>Bacillota</taxon>
        <taxon>Clostridia</taxon>
        <taxon>Eubacteriales</taxon>
        <taxon>Oscillospiraceae</taxon>
        <taxon>Pseudoflavonifractor</taxon>
    </lineage>
</organism>
<proteinExistence type="inferred from homology"/>
<evidence type="ECO:0000256" key="1">
    <source>
        <dbReference type="ARBA" id="ARBA00022679"/>
    </source>
</evidence>
<keyword evidence="4" id="KW-0342">GTP-binding</keyword>
<keyword evidence="6" id="KW-1185">Reference proteome</keyword>
<evidence type="ECO:0000256" key="3">
    <source>
        <dbReference type="ARBA" id="ARBA00022741"/>
    </source>
</evidence>
<dbReference type="AlphaFoldDB" id="A6NZW7"/>
<evidence type="ECO:0000256" key="4">
    <source>
        <dbReference type="ARBA" id="ARBA00023134"/>
    </source>
</evidence>
<reference evidence="5 6" key="2">
    <citation type="submission" date="2007-06" db="EMBL/GenBank/DDBJ databases">
        <title>Draft genome sequence of Pseudoflavonifractor capillosus ATCC 29799.</title>
        <authorList>
            <person name="Sudarsanam P."/>
            <person name="Ley R."/>
            <person name="Guruge J."/>
            <person name="Turnbaugh P.J."/>
            <person name="Mahowald M."/>
            <person name="Liep D."/>
            <person name="Gordon J."/>
        </authorList>
    </citation>
    <scope>NUCLEOTIDE SEQUENCE [LARGE SCALE GENOMIC DNA]</scope>
    <source>
        <strain evidence="5 6">ATCC 29799</strain>
    </source>
</reference>
<dbReference type="PANTHER" id="PTHR40392">
    <property type="entry name" value="2-PHOSPHO-L-LACTATE GUANYLYLTRANSFERASE"/>
    <property type="match status" value="1"/>
</dbReference>
<accession>A6NZW7</accession>
<dbReference type="STRING" id="411467.BACCAP_03771"/>
<dbReference type="Proteomes" id="UP000003639">
    <property type="component" value="Unassembled WGS sequence"/>
</dbReference>
<dbReference type="Pfam" id="PF01983">
    <property type="entry name" value="CofC"/>
    <property type="match status" value="1"/>
</dbReference>
<dbReference type="Gene3D" id="3.90.550.10">
    <property type="entry name" value="Spore Coat Polysaccharide Biosynthesis Protein SpsA, Chain A"/>
    <property type="match status" value="1"/>
</dbReference>
<dbReference type="GO" id="GO:0043814">
    <property type="term" value="F:phospholactate guanylyltransferase activity"/>
    <property type="evidence" value="ECO:0007669"/>
    <property type="project" value="InterPro"/>
</dbReference>
<dbReference type="eggNOG" id="COG1920">
    <property type="taxonomic scope" value="Bacteria"/>
</dbReference>
<dbReference type="EMBL" id="AAXG02000034">
    <property type="protein sequence ID" value="EDM98470.1"/>
    <property type="molecule type" value="Genomic_DNA"/>
</dbReference>
<name>A6NZW7_9FIRM</name>